<comment type="function">
    <text evidence="3">Involved in the cellular defense against the biological effects of O6-methylguanine (O6-MeG) and O4-methylthymine (O4-MeT) in DNA. Repairs the methylated nucleobase in DNA by stoichiometrically transferring the methyl group to a cysteine residue in the enzyme. This is a suicide reaction: the enzyme is irreversibly inactivated.</text>
</comment>
<dbReference type="Gene3D" id="3.30.160.70">
    <property type="entry name" value="Methylated DNA-protein cysteine methyltransferase domain"/>
    <property type="match status" value="1"/>
</dbReference>
<accession>A0A8T2LA97</accession>
<dbReference type="GO" id="GO:0003677">
    <property type="term" value="F:DNA binding"/>
    <property type="evidence" value="ECO:0007669"/>
    <property type="project" value="UniProtKB-KW"/>
</dbReference>
<dbReference type="FunFam" id="1.10.10.10:FF:000214">
    <property type="entry name" value="Methylated-DNA--protein-cysteine methyltransferase"/>
    <property type="match status" value="1"/>
</dbReference>
<dbReference type="Pfam" id="PF02870">
    <property type="entry name" value="Methyltransf_1N"/>
    <property type="match status" value="1"/>
</dbReference>
<dbReference type="PROSITE" id="PS00374">
    <property type="entry name" value="MGMT"/>
    <property type="match status" value="1"/>
</dbReference>
<dbReference type="InterPro" id="IPR001497">
    <property type="entry name" value="MethylDNA_cys_MeTrfase_AS"/>
</dbReference>
<evidence type="ECO:0000259" key="21">
    <source>
        <dbReference type="Pfam" id="PF02870"/>
    </source>
</evidence>
<feature type="domain" description="Methylated-DNA-[protein]-cysteine S-methyltransferase DNA binding" evidence="20">
    <location>
        <begin position="128"/>
        <end position="209"/>
    </location>
</feature>
<comment type="catalytic activity">
    <reaction evidence="19">
        <text>a 6-O-methyl-2'-deoxyguanosine in DNA + L-cysteinyl-[protein] = S-methyl-L-cysteinyl-[protein] + a 2'-deoxyguanosine in DNA</text>
        <dbReference type="Rhea" id="RHEA:24000"/>
        <dbReference type="Rhea" id="RHEA-COMP:10131"/>
        <dbReference type="Rhea" id="RHEA-COMP:10132"/>
        <dbReference type="Rhea" id="RHEA-COMP:11367"/>
        <dbReference type="Rhea" id="RHEA-COMP:11368"/>
        <dbReference type="ChEBI" id="CHEBI:29950"/>
        <dbReference type="ChEBI" id="CHEBI:82612"/>
        <dbReference type="ChEBI" id="CHEBI:85445"/>
        <dbReference type="ChEBI" id="CHEBI:85448"/>
        <dbReference type="EC" id="2.1.1.63"/>
    </reaction>
</comment>
<dbReference type="GO" id="GO:0032259">
    <property type="term" value="P:methylation"/>
    <property type="evidence" value="ECO:0007669"/>
    <property type="project" value="UniProtKB-KW"/>
</dbReference>
<reference evidence="22 23" key="1">
    <citation type="submission" date="2021-07" db="EMBL/GenBank/DDBJ databases">
        <authorList>
            <person name="Imarazene B."/>
            <person name="Zahm M."/>
            <person name="Klopp C."/>
            <person name="Cabau C."/>
            <person name="Beille S."/>
            <person name="Jouanno E."/>
            <person name="Castinel A."/>
            <person name="Lluch J."/>
            <person name="Gil L."/>
            <person name="Kuchtly C."/>
            <person name="Lopez Roques C."/>
            <person name="Donnadieu C."/>
            <person name="Parrinello H."/>
            <person name="Journot L."/>
            <person name="Du K."/>
            <person name="Schartl M."/>
            <person name="Retaux S."/>
            <person name="Guiguen Y."/>
        </authorList>
    </citation>
    <scope>NUCLEOTIDE SEQUENCE [LARGE SCALE GENOMIC DNA]</scope>
    <source>
        <strain evidence="22">Pach_M1</strain>
        <tissue evidence="22">Testis</tissue>
    </source>
</reference>
<evidence type="ECO:0000256" key="5">
    <source>
        <dbReference type="ARBA" id="ARBA00008711"/>
    </source>
</evidence>
<comment type="similarity">
    <text evidence="5">Belongs to the MGMT family.</text>
</comment>
<evidence type="ECO:0000256" key="4">
    <source>
        <dbReference type="ARBA" id="ARBA00004123"/>
    </source>
</evidence>
<keyword evidence="14" id="KW-0238">DNA-binding</keyword>
<evidence type="ECO:0000256" key="13">
    <source>
        <dbReference type="ARBA" id="ARBA00022833"/>
    </source>
</evidence>
<dbReference type="GO" id="GO:0005654">
    <property type="term" value="C:nucleoplasm"/>
    <property type="evidence" value="ECO:0007669"/>
    <property type="project" value="TreeGrafter"/>
</dbReference>
<evidence type="ECO:0000256" key="15">
    <source>
        <dbReference type="ARBA" id="ARBA00023204"/>
    </source>
</evidence>
<dbReference type="AlphaFoldDB" id="A0A8T2LA97"/>
<dbReference type="InterPro" id="IPR008332">
    <property type="entry name" value="MethylG_MeTrfase_N"/>
</dbReference>
<dbReference type="InterPro" id="IPR036217">
    <property type="entry name" value="MethylDNA_cys_MeTrfase_DNAb"/>
</dbReference>
<dbReference type="InterPro" id="IPR036388">
    <property type="entry name" value="WH-like_DNA-bd_sf"/>
</dbReference>
<protein>
    <recommendedName>
        <fullName evidence="7">Methylated-DNA--protein-cysteine methyltransferase</fullName>
        <ecNumber evidence="6">2.1.1.63</ecNumber>
    </recommendedName>
    <alternativeName>
        <fullName evidence="17">6-O-methylguanine-DNA methyltransferase</fullName>
    </alternativeName>
    <alternativeName>
        <fullName evidence="18">O-6-methylguanine-DNA-alkyltransferase</fullName>
    </alternativeName>
</protein>
<evidence type="ECO:0000256" key="14">
    <source>
        <dbReference type="ARBA" id="ARBA00023125"/>
    </source>
</evidence>
<name>A0A8T2LA97_ASTMX</name>
<dbReference type="PANTHER" id="PTHR46460:SF1">
    <property type="entry name" value="METHYLATED-DNA--PROTEIN-CYSTEINE METHYLTRANSFERASE"/>
    <property type="match status" value="1"/>
</dbReference>
<dbReference type="GO" id="GO:0006281">
    <property type="term" value="P:DNA repair"/>
    <property type="evidence" value="ECO:0007669"/>
    <property type="project" value="UniProtKB-KW"/>
</dbReference>
<feature type="domain" description="Methylguanine DNA methyltransferase ribonuclease-like" evidence="21">
    <location>
        <begin position="51"/>
        <end position="113"/>
    </location>
</feature>
<keyword evidence="9 22" id="KW-0489">Methyltransferase</keyword>
<evidence type="ECO:0000256" key="8">
    <source>
        <dbReference type="ARBA" id="ARBA00022553"/>
    </source>
</evidence>
<sequence>MLAALVCQFLKTTDHTLSSSRSPLPHTSVACVCVCVCMCVSSECVLQCVPLQSPIGELQLSGCEKGVHSITITTDTPKHSAVSCADSDVQVELQKCVSWLQSYFSSAQSVTSLPSPAIHNPMLETDTFSACVLRTLQDQVPAGQTVSYKKLAKMAGNERAVRAVGGAMRRNPVPLLIPCHRVLCSSGAIGGFMGGKGADIKLWLLQHEGWKP</sequence>
<comment type="subcellular location">
    <subcellularLocation>
        <location evidence="4">Nucleus</location>
    </subcellularLocation>
</comment>
<keyword evidence="13" id="KW-0862">Zinc</keyword>
<comment type="cofactor">
    <cofactor evidence="2">
        <name>Zn(2+)</name>
        <dbReference type="ChEBI" id="CHEBI:29105"/>
    </cofactor>
</comment>
<keyword evidence="15" id="KW-0234">DNA repair</keyword>
<dbReference type="GO" id="GO:0046872">
    <property type="term" value="F:metal ion binding"/>
    <property type="evidence" value="ECO:0007669"/>
    <property type="project" value="UniProtKB-KW"/>
</dbReference>
<dbReference type="Proteomes" id="UP000752171">
    <property type="component" value="Unassembled WGS sequence"/>
</dbReference>
<evidence type="ECO:0000256" key="10">
    <source>
        <dbReference type="ARBA" id="ARBA00022679"/>
    </source>
</evidence>
<organism evidence="22 23">
    <name type="scientific">Astyanax mexicanus</name>
    <name type="common">Blind cave fish</name>
    <name type="synonym">Astyanax fasciatus mexicanus</name>
    <dbReference type="NCBI Taxonomy" id="7994"/>
    <lineage>
        <taxon>Eukaryota</taxon>
        <taxon>Metazoa</taxon>
        <taxon>Chordata</taxon>
        <taxon>Craniata</taxon>
        <taxon>Vertebrata</taxon>
        <taxon>Euteleostomi</taxon>
        <taxon>Actinopterygii</taxon>
        <taxon>Neopterygii</taxon>
        <taxon>Teleostei</taxon>
        <taxon>Ostariophysi</taxon>
        <taxon>Characiformes</taxon>
        <taxon>Characoidei</taxon>
        <taxon>Acestrorhamphidae</taxon>
        <taxon>Acestrorhamphinae</taxon>
        <taxon>Astyanax</taxon>
    </lineage>
</organism>
<keyword evidence="16" id="KW-0539">Nucleus</keyword>
<evidence type="ECO:0000256" key="19">
    <source>
        <dbReference type="ARBA" id="ARBA00049348"/>
    </source>
</evidence>
<dbReference type="Gene3D" id="1.10.10.10">
    <property type="entry name" value="Winged helix-like DNA-binding domain superfamily/Winged helix DNA-binding domain"/>
    <property type="match status" value="1"/>
</dbReference>
<evidence type="ECO:0000256" key="1">
    <source>
        <dbReference type="ARBA" id="ARBA00001286"/>
    </source>
</evidence>
<evidence type="ECO:0000256" key="18">
    <source>
        <dbReference type="ARBA" id="ARBA00031621"/>
    </source>
</evidence>
<evidence type="ECO:0000256" key="2">
    <source>
        <dbReference type="ARBA" id="ARBA00001947"/>
    </source>
</evidence>
<dbReference type="EC" id="2.1.1.63" evidence="6"/>
<evidence type="ECO:0000256" key="3">
    <source>
        <dbReference type="ARBA" id="ARBA00003317"/>
    </source>
</evidence>
<dbReference type="EMBL" id="JAICCE010000014">
    <property type="protein sequence ID" value="KAG9268229.1"/>
    <property type="molecule type" value="Genomic_DNA"/>
</dbReference>
<dbReference type="NCBIfam" id="TIGR00589">
    <property type="entry name" value="ogt"/>
    <property type="match status" value="1"/>
</dbReference>
<dbReference type="GO" id="GO:0003908">
    <property type="term" value="F:methylated-DNA-[protein]-cysteine S-methyltransferase activity"/>
    <property type="evidence" value="ECO:0007669"/>
    <property type="project" value="UniProtKB-EC"/>
</dbReference>
<dbReference type="SUPFAM" id="SSF53155">
    <property type="entry name" value="Methylated DNA-protein cysteine methyltransferase domain"/>
    <property type="match status" value="1"/>
</dbReference>
<evidence type="ECO:0000256" key="17">
    <source>
        <dbReference type="ARBA" id="ARBA00030795"/>
    </source>
</evidence>
<evidence type="ECO:0000256" key="9">
    <source>
        <dbReference type="ARBA" id="ARBA00022603"/>
    </source>
</evidence>
<keyword evidence="8" id="KW-0597">Phosphoprotein</keyword>
<evidence type="ECO:0000256" key="11">
    <source>
        <dbReference type="ARBA" id="ARBA00022723"/>
    </source>
</evidence>
<evidence type="ECO:0000313" key="22">
    <source>
        <dbReference type="EMBL" id="KAG9268229.1"/>
    </source>
</evidence>
<evidence type="ECO:0000256" key="7">
    <source>
        <dbReference type="ARBA" id="ARBA00015377"/>
    </source>
</evidence>
<evidence type="ECO:0000256" key="12">
    <source>
        <dbReference type="ARBA" id="ARBA00022763"/>
    </source>
</evidence>
<dbReference type="Pfam" id="PF01035">
    <property type="entry name" value="DNA_binding_1"/>
    <property type="match status" value="1"/>
</dbReference>
<keyword evidence="11" id="KW-0479">Metal-binding</keyword>
<dbReference type="InterPro" id="IPR036631">
    <property type="entry name" value="MGMT_N_sf"/>
</dbReference>
<proteinExistence type="inferred from homology"/>
<evidence type="ECO:0000259" key="20">
    <source>
        <dbReference type="Pfam" id="PF01035"/>
    </source>
</evidence>
<keyword evidence="10" id="KW-0808">Transferase</keyword>
<comment type="caution">
    <text evidence="22">The sequence shown here is derived from an EMBL/GenBank/DDBJ whole genome shotgun (WGS) entry which is preliminary data.</text>
</comment>
<evidence type="ECO:0000313" key="23">
    <source>
        <dbReference type="Proteomes" id="UP000752171"/>
    </source>
</evidence>
<dbReference type="InterPro" id="IPR014048">
    <property type="entry name" value="MethylDNA_cys_MeTrfase_DNA-bd"/>
</dbReference>
<dbReference type="SUPFAM" id="SSF46767">
    <property type="entry name" value="Methylated DNA-protein cysteine methyltransferase, C-terminal domain"/>
    <property type="match status" value="1"/>
</dbReference>
<dbReference type="PANTHER" id="PTHR46460">
    <property type="entry name" value="METHYLATED-DNA--PROTEIN-CYSTEINE METHYLTRANSFERASE"/>
    <property type="match status" value="1"/>
</dbReference>
<gene>
    <name evidence="22" type="primary">MGMT</name>
    <name evidence="22" type="ORF">AMEX_G17178</name>
</gene>
<dbReference type="CDD" id="cd06445">
    <property type="entry name" value="ATase"/>
    <property type="match status" value="1"/>
</dbReference>
<comment type="catalytic activity">
    <reaction evidence="1">
        <text>a 4-O-methyl-thymidine in DNA + L-cysteinyl-[protein] = a thymidine in DNA + S-methyl-L-cysteinyl-[protein]</text>
        <dbReference type="Rhea" id="RHEA:53428"/>
        <dbReference type="Rhea" id="RHEA-COMP:10131"/>
        <dbReference type="Rhea" id="RHEA-COMP:10132"/>
        <dbReference type="Rhea" id="RHEA-COMP:13555"/>
        <dbReference type="Rhea" id="RHEA-COMP:13556"/>
        <dbReference type="ChEBI" id="CHEBI:29950"/>
        <dbReference type="ChEBI" id="CHEBI:82612"/>
        <dbReference type="ChEBI" id="CHEBI:137386"/>
        <dbReference type="ChEBI" id="CHEBI:137387"/>
        <dbReference type="EC" id="2.1.1.63"/>
    </reaction>
</comment>
<evidence type="ECO:0000256" key="16">
    <source>
        <dbReference type="ARBA" id="ARBA00023242"/>
    </source>
</evidence>
<evidence type="ECO:0000256" key="6">
    <source>
        <dbReference type="ARBA" id="ARBA00011918"/>
    </source>
</evidence>
<keyword evidence="12" id="KW-0227">DNA damage</keyword>
<dbReference type="FunFam" id="3.30.160.70:FF:000001">
    <property type="entry name" value="Methylated-DNA--protein-cysteine methyltransferase"/>
    <property type="match status" value="1"/>
</dbReference>